<evidence type="ECO:0008006" key="5">
    <source>
        <dbReference type="Google" id="ProtNLM"/>
    </source>
</evidence>
<evidence type="ECO:0000313" key="4">
    <source>
        <dbReference type="Proteomes" id="UP001143981"/>
    </source>
</evidence>
<keyword evidence="4" id="KW-1185">Reference proteome</keyword>
<keyword evidence="2" id="KW-0472">Membrane</keyword>
<comment type="caution">
    <text evidence="3">The sequence shown here is derived from an EMBL/GenBank/DDBJ whole genome shotgun (WGS) entry which is preliminary data.</text>
</comment>
<gene>
    <name evidence="3" type="ORF">LPJ61_005015</name>
</gene>
<feature type="region of interest" description="Disordered" evidence="1">
    <location>
        <begin position="278"/>
        <end position="337"/>
    </location>
</feature>
<keyword evidence="2" id="KW-0812">Transmembrane</keyword>
<reference evidence="3" key="1">
    <citation type="submission" date="2022-07" db="EMBL/GenBank/DDBJ databases">
        <title>Phylogenomic reconstructions and comparative analyses of Kickxellomycotina fungi.</title>
        <authorList>
            <person name="Reynolds N.K."/>
            <person name="Stajich J.E."/>
            <person name="Barry K."/>
            <person name="Grigoriev I.V."/>
            <person name="Crous P."/>
            <person name="Smith M.E."/>
        </authorList>
    </citation>
    <scope>NUCLEOTIDE SEQUENCE</scope>
    <source>
        <strain evidence="3">BCRC 34381</strain>
    </source>
</reference>
<dbReference type="EMBL" id="JANBOI010001419">
    <property type="protein sequence ID" value="KAJ1726695.1"/>
    <property type="molecule type" value="Genomic_DNA"/>
</dbReference>
<dbReference type="OrthoDB" id="5592858at2759"/>
<feature type="transmembrane region" description="Helical" evidence="2">
    <location>
        <begin position="202"/>
        <end position="226"/>
    </location>
</feature>
<keyword evidence="2" id="KW-1133">Transmembrane helix</keyword>
<evidence type="ECO:0000256" key="1">
    <source>
        <dbReference type="SAM" id="MobiDB-lite"/>
    </source>
</evidence>
<organism evidence="3 4">
    <name type="scientific">Coemansia biformis</name>
    <dbReference type="NCBI Taxonomy" id="1286918"/>
    <lineage>
        <taxon>Eukaryota</taxon>
        <taxon>Fungi</taxon>
        <taxon>Fungi incertae sedis</taxon>
        <taxon>Zoopagomycota</taxon>
        <taxon>Kickxellomycotina</taxon>
        <taxon>Kickxellomycetes</taxon>
        <taxon>Kickxellales</taxon>
        <taxon>Kickxellaceae</taxon>
        <taxon>Coemansia</taxon>
    </lineage>
</organism>
<feature type="region of interest" description="Disordered" evidence="1">
    <location>
        <begin position="135"/>
        <end position="192"/>
    </location>
</feature>
<dbReference type="AlphaFoldDB" id="A0A9W7Y9K7"/>
<protein>
    <recommendedName>
        <fullName evidence="5">Mid2 domain-containing protein</fullName>
    </recommendedName>
</protein>
<accession>A0A9W7Y9K7</accession>
<evidence type="ECO:0000256" key="2">
    <source>
        <dbReference type="SAM" id="Phobius"/>
    </source>
</evidence>
<evidence type="ECO:0000313" key="3">
    <source>
        <dbReference type="EMBL" id="KAJ1726695.1"/>
    </source>
</evidence>
<sequence length="337" mass="34720">MASLATLSDCSATRYCTASGQALQYGNQYVVKWNNQYPPLNTNSLVTVQVYSSYDLTHPILVDHGVSNTNGMIALQPDASWFSRYTGDNDSVGQNQGIYVAVFLQGNDPPSVQDMLSLQLTATPAQYAEIQAILHPSPTPSSSASPTPSLLSSTLSSGSSTHSVSDGTSEVELASATSHSSSSTTIAGGNHASGRSGLSTGAIVGIAVGSAVGLILILLLLLLPMYRRRQRRKRVMAKAAVMGGAGMEGGPSSNIHPSDGSAATAAAGASAVVAGGAARVLSEKERPGSASPSDTPLLLGGRPNNSFTSREDSLVDGPLSPRTAVYQPLSLESPRVM</sequence>
<name>A0A9W7Y9K7_9FUNG</name>
<feature type="non-terminal residue" evidence="3">
    <location>
        <position position="337"/>
    </location>
</feature>
<proteinExistence type="predicted"/>
<feature type="compositionally biased region" description="Low complexity" evidence="1">
    <location>
        <begin position="135"/>
        <end position="187"/>
    </location>
</feature>
<dbReference type="Proteomes" id="UP001143981">
    <property type="component" value="Unassembled WGS sequence"/>
</dbReference>